<dbReference type="AlphaFoldDB" id="A0ABD1FD53"/>
<dbReference type="Proteomes" id="UP001566132">
    <property type="component" value="Unassembled WGS sequence"/>
</dbReference>
<protein>
    <recommendedName>
        <fullName evidence="3">PEHE domain-containing protein</fullName>
    </recommendedName>
</protein>
<evidence type="ECO:0000256" key="2">
    <source>
        <dbReference type="SAM" id="MobiDB-lite"/>
    </source>
</evidence>
<dbReference type="Gene3D" id="6.10.250.2000">
    <property type="match status" value="1"/>
</dbReference>
<dbReference type="EMBL" id="JBDJPC010000002">
    <property type="protein sequence ID" value="KAL1514259.1"/>
    <property type="molecule type" value="Genomic_DNA"/>
</dbReference>
<dbReference type="PROSITE" id="PS52052">
    <property type="entry name" value="PEHE"/>
    <property type="match status" value="1"/>
</dbReference>
<dbReference type="InterPro" id="IPR029332">
    <property type="entry name" value="PEHE_dom"/>
</dbReference>
<comment type="caution">
    <text evidence="4">The sequence shown here is derived from an EMBL/GenBank/DDBJ whole genome shotgun (WGS) entry which is preliminary data.</text>
</comment>
<keyword evidence="5" id="KW-1185">Reference proteome</keyword>
<dbReference type="InterPro" id="IPR026711">
    <property type="entry name" value="Msl-1"/>
</dbReference>
<name>A0ABD1FD53_HYPHA</name>
<feature type="coiled-coil region" evidence="1">
    <location>
        <begin position="105"/>
        <end position="132"/>
    </location>
</feature>
<feature type="domain" description="PEHE" evidence="3">
    <location>
        <begin position="347"/>
        <end position="466"/>
    </location>
</feature>
<feature type="compositionally biased region" description="Basic residues" evidence="2">
    <location>
        <begin position="482"/>
        <end position="494"/>
    </location>
</feature>
<reference evidence="4 5" key="1">
    <citation type="submission" date="2024-05" db="EMBL/GenBank/DDBJ databases">
        <title>Genetic variation in Jamaican populations of the coffee berry borer (Hypothenemus hampei).</title>
        <authorList>
            <person name="Errbii M."/>
            <person name="Myrie A."/>
        </authorList>
    </citation>
    <scope>NUCLEOTIDE SEQUENCE [LARGE SCALE GENOMIC DNA]</scope>
    <source>
        <strain evidence="4">JA-Hopewell-2020-01-JO</strain>
        <tissue evidence="4">Whole body</tissue>
    </source>
</reference>
<dbReference type="SMART" id="SM01300">
    <property type="entry name" value="PEHE"/>
    <property type="match status" value="1"/>
</dbReference>
<feature type="region of interest" description="Disordered" evidence="2">
    <location>
        <begin position="473"/>
        <end position="494"/>
    </location>
</feature>
<dbReference type="PANTHER" id="PTHR21656:SF2">
    <property type="entry name" value="MALE-SPECIFIC LETHAL 1 HOMOLOG"/>
    <property type="match status" value="1"/>
</dbReference>
<evidence type="ECO:0000313" key="4">
    <source>
        <dbReference type="EMBL" id="KAL1514259.1"/>
    </source>
</evidence>
<evidence type="ECO:0000256" key="1">
    <source>
        <dbReference type="SAM" id="Coils"/>
    </source>
</evidence>
<dbReference type="Pfam" id="PF15275">
    <property type="entry name" value="PEHE"/>
    <property type="match status" value="1"/>
</dbReference>
<dbReference type="PANTHER" id="PTHR21656">
    <property type="entry name" value="MALE-SPECIFIC LETHAL-1 PROTEIN"/>
    <property type="match status" value="1"/>
</dbReference>
<evidence type="ECO:0000313" key="5">
    <source>
        <dbReference type="Proteomes" id="UP001566132"/>
    </source>
</evidence>
<dbReference type="Gene3D" id="1.20.5.170">
    <property type="match status" value="1"/>
</dbReference>
<accession>A0ABD1FD53</accession>
<keyword evidence="1" id="KW-0175">Coiled coil</keyword>
<evidence type="ECO:0000259" key="3">
    <source>
        <dbReference type="PROSITE" id="PS52052"/>
    </source>
</evidence>
<gene>
    <name evidence="4" type="ORF">ABEB36_003545</name>
</gene>
<dbReference type="GO" id="GO:1902562">
    <property type="term" value="C:H4 histone acetyltransferase complex"/>
    <property type="evidence" value="ECO:0007669"/>
    <property type="project" value="UniProtKB-ARBA"/>
</dbReference>
<sequence>MRLLSINNDQNIGRVLPKMNDDCQYESNNAKLIDRQDSLTHLDRIDQNSANSYNLIHNENSVLNKRPHNYLDQFEVTHSSNDNCHSAESEVNSLKDWLILHNDLIQQQNDEILKKERQIFILQKENEMLKERLLYLEKGVPYPTKHLTKNSETNIAEDNLAEDMTQDSCEQFEEDSKENINIINTHPVDDAVTSSLEVTNYQSNHANEIESQIDTTIDEDSFAADEFKSEDLLGNDLSDSFKTESDPADCAKDSLSEYNFTVNNFCEFDPMKNIKMSIRRKRISTSSALSNNELPVLGEKKTLRRLKKKRKRSGKYCPILTTKDQYFIRHPSDELDDHEMQNLCGSNLEVPSWRIKVYTSCYTMEGTENLDDEVYNKRHMRLEIDERRRKRWDVQRIREQRVIEKLKQRQERPANGSKGENSQDLVQSLWPKLEDIKYLEIIDELPVSAFGHPIVKLEESDFCLPWLNNPSVLTRTSNSKRTTSRGRKRSRNVR</sequence>
<proteinExistence type="predicted"/>
<organism evidence="4 5">
    <name type="scientific">Hypothenemus hampei</name>
    <name type="common">Coffee berry borer</name>
    <dbReference type="NCBI Taxonomy" id="57062"/>
    <lineage>
        <taxon>Eukaryota</taxon>
        <taxon>Metazoa</taxon>
        <taxon>Ecdysozoa</taxon>
        <taxon>Arthropoda</taxon>
        <taxon>Hexapoda</taxon>
        <taxon>Insecta</taxon>
        <taxon>Pterygota</taxon>
        <taxon>Neoptera</taxon>
        <taxon>Endopterygota</taxon>
        <taxon>Coleoptera</taxon>
        <taxon>Polyphaga</taxon>
        <taxon>Cucujiformia</taxon>
        <taxon>Curculionidae</taxon>
        <taxon>Scolytinae</taxon>
        <taxon>Hypothenemus</taxon>
    </lineage>
</organism>